<feature type="transmembrane region" description="Helical" evidence="1">
    <location>
        <begin position="26"/>
        <end position="43"/>
    </location>
</feature>
<gene>
    <name evidence="2" type="ORF">C484_21823</name>
</gene>
<keyword evidence="1" id="KW-0472">Membrane</keyword>
<reference evidence="2 3" key="1">
    <citation type="journal article" date="2014" name="PLoS Genet.">
        <title>Phylogenetically driven sequencing of extremely halophilic archaea reveals strategies for static and dynamic osmo-response.</title>
        <authorList>
            <person name="Becker E.A."/>
            <person name="Seitzer P.M."/>
            <person name="Tritt A."/>
            <person name="Larsen D."/>
            <person name="Krusor M."/>
            <person name="Yao A.I."/>
            <person name="Wu D."/>
            <person name="Madern D."/>
            <person name="Eisen J.A."/>
            <person name="Darling A.E."/>
            <person name="Facciotti M.T."/>
        </authorList>
    </citation>
    <scope>NUCLEOTIDE SEQUENCE [LARGE SCALE GENOMIC DNA]</scope>
    <source>
        <strain evidence="2 3">DSM 12281</strain>
    </source>
</reference>
<evidence type="ECO:0000313" key="2">
    <source>
        <dbReference type="EMBL" id="ELY84830.1"/>
    </source>
</evidence>
<dbReference type="AlphaFoldDB" id="L9ZEB8"/>
<protein>
    <submittedName>
        <fullName evidence="2">Uncharacterized protein</fullName>
    </submittedName>
</protein>
<dbReference type="Proteomes" id="UP000011648">
    <property type="component" value="Unassembled WGS sequence"/>
</dbReference>
<evidence type="ECO:0000313" key="3">
    <source>
        <dbReference type="Proteomes" id="UP000011648"/>
    </source>
</evidence>
<sequence length="220" mass="23919">MSATAGVEVPDQIRTLTERYTRTERLLTLLVAAVAVIAVFGAFVVLPYFAALGLSIAAIALVRVPLLETEGELHLRTDADPDAVRNEFASALPPALPFQWGRAETVRSTADGGVYEYSYLFGQRSITMAVTVRSGSETSSAGADCELDIMAGEKPWGRYRVSVEEDGESTAVVVAFESTRRYALNRLTQLVAANRYQEEAYAAQGYTVVDRDRSLTLGRA</sequence>
<accession>L9ZEB8</accession>
<proteinExistence type="predicted"/>
<comment type="caution">
    <text evidence="2">The sequence shown here is derived from an EMBL/GenBank/DDBJ whole genome shotgun (WGS) entry which is preliminary data.</text>
</comment>
<keyword evidence="1" id="KW-1133">Transmembrane helix</keyword>
<evidence type="ECO:0000256" key="1">
    <source>
        <dbReference type="SAM" id="Phobius"/>
    </source>
</evidence>
<keyword evidence="3" id="KW-1185">Reference proteome</keyword>
<dbReference type="PATRIC" id="fig|1230458.4.peg.4403"/>
<dbReference type="RefSeq" id="WP_006827918.1">
    <property type="nucleotide sequence ID" value="NZ_AOIL01000070.1"/>
</dbReference>
<dbReference type="EMBL" id="AOIL01000070">
    <property type="protein sequence ID" value="ELY84830.1"/>
    <property type="molecule type" value="Genomic_DNA"/>
</dbReference>
<dbReference type="OrthoDB" id="269652at2157"/>
<name>L9ZEB8_9EURY</name>
<organism evidence="2 3">
    <name type="scientific">Natrialba taiwanensis DSM 12281</name>
    <dbReference type="NCBI Taxonomy" id="1230458"/>
    <lineage>
        <taxon>Archaea</taxon>
        <taxon>Methanobacteriati</taxon>
        <taxon>Methanobacteriota</taxon>
        <taxon>Stenosarchaea group</taxon>
        <taxon>Halobacteria</taxon>
        <taxon>Halobacteriales</taxon>
        <taxon>Natrialbaceae</taxon>
        <taxon>Natrialba</taxon>
    </lineage>
</organism>
<keyword evidence="1" id="KW-0812">Transmembrane</keyword>